<evidence type="ECO:0000256" key="2">
    <source>
        <dbReference type="SAM" id="MobiDB-lite"/>
    </source>
</evidence>
<dbReference type="PANTHER" id="PTHR11022:SF41">
    <property type="entry name" value="PEPTIDOGLYCAN-RECOGNITION PROTEIN LC-RELATED"/>
    <property type="match status" value="1"/>
</dbReference>
<dbReference type="InterPro" id="IPR036505">
    <property type="entry name" value="Amidase/PGRP_sf"/>
</dbReference>
<evidence type="ECO:0000313" key="6">
    <source>
        <dbReference type="EMBL" id="MDG3006318.1"/>
    </source>
</evidence>
<comment type="caution">
    <text evidence="6">The sequence shown here is derived from an EMBL/GenBank/DDBJ whole genome shotgun (WGS) entry which is preliminary data.</text>
</comment>
<feature type="signal peptide" evidence="3">
    <location>
        <begin position="1"/>
        <end position="28"/>
    </location>
</feature>
<dbReference type="InterPro" id="IPR002502">
    <property type="entry name" value="Amidase_domain"/>
</dbReference>
<dbReference type="PANTHER" id="PTHR11022">
    <property type="entry name" value="PEPTIDOGLYCAN RECOGNITION PROTEIN"/>
    <property type="match status" value="1"/>
</dbReference>
<feature type="compositionally biased region" description="Low complexity" evidence="2">
    <location>
        <begin position="157"/>
        <end position="176"/>
    </location>
</feature>
<protein>
    <submittedName>
        <fullName evidence="6">Peptidoglycan recognition family protein</fullName>
    </submittedName>
</protein>
<sequence>MANVFSAPIALRAQRACLAAAAVGALLAAGCNHRRSVLRPVMPAPRVMAAPGCTNCGSGGSSVVTSPGTAIIREGPAGGSAREPVIITPGGGLDSSVPLESPPSSVGSSPTSRRAPAAETPPKATIDEPLLDDLSPAAATSSRSRSLRPPIESKPKSSAPDLSAPAPAAGATSMSPGGSGSLRTTSATGVVRRASAKDPLRTYFATDAADDLFFPNKADRPWKYVVVHHSATEAGSYDAIDAEHRKLLGLDGCGYHFVIGNGTGSGDGQIEVSQRWVNQKHGVHCRNARRADIDEYGIGVCLIGDFEKAPPTPRQQAALKALLAYLSERYTIEQDRLETHSHMAATPTVCPGKHFPTNALEVPARPAAAQADASPTPSAATRRHVPTAWRLPDLDPAPTPAAPAR</sequence>
<dbReference type="RefSeq" id="WP_277862618.1">
    <property type="nucleotide sequence ID" value="NZ_JARRAG010000002.1"/>
</dbReference>
<dbReference type="InterPro" id="IPR006619">
    <property type="entry name" value="PGRP_domain_met/bac"/>
</dbReference>
<evidence type="ECO:0000256" key="3">
    <source>
        <dbReference type="SAM" id="SignalP"/>
    </source>
</evidence>
<feature type="region of interest" description="Disordered" evidence="2">
    <location>
        <begin position="365"/>
        <end position="405"/>
    </location>
</feature>
<dbReference type="SUPFAM" id="SSF55846">
    <property type="entry name" value="N-acetylmuramoyl-L-alanine amidase-like"/>
    <property type="match status" value="1"/>
</dbReference>
<dbReference type="CDD" id="cd06583">
    <property type="entry name" value="PGRP"/>
    <property type="match status" value="1"/>
</dbReference>
<evidence type="ECO:0000259" key="5">
    <source>
        <dbReference type="SMART" id="SM00701"/>
    </source>
</evidence>
<comment type="similarity">
    <text evidence="1">Belongs to the N-acetylmuramoyl-L-alanine amidase 2 family.</text>
</comment>
<feature type="domain" description="N-acetylmuramoyl-L-alanine amidase" evidence="4">
    <location>
        <begin position="210"/>
        <end position="352"/>
    </location>
</feature>
<dbReference type="Gene3D" id="3.40.80.10">
    <property type="entry name" value="Peptidoglycan recognition protein-like"/>
    <property type="match status" value="1"/>
</dbReference>
<accession>A0ABT6FFH3</accession>
<feature type="compositionally biased region" description="Low complexity" evidence="2">
    <location>
        <begin position="95"/>
        <end position="112"/>
    </location>
</feature>
<evidence type="ECO:0000256" key="1">
    <source>
        <dbReference type="ARBA" id="ARBA00007553"/>
    </source>
</evidence>
<dbReference type="Proteomes" id="UP001216907">
    <property type="component" value="Unassembled WGS sequence"/>
</dbReference>
<feature type="compositionally biased region" description="Low complexity" evidence="2">
    <location>
        <begin position="134"/>
        <end position="150"/>
    </location>
</feature>
<dbReference type="Pfam" id="PF01510">
    <property type="entry name" value="Amidase_2"/>
    <property type="match status" value="1"/>
</dbReference>
<keyword evidence="3" id="KW-0732">Signal</keyword>
<organism evidence="6 7">
    <name type="scientific">Paludisphaera mucosa</name>
    <dbReference type="NCBI Taxonomy" id="3030827"/>
    <lineage>
        <taxon>Bacteria</taxon>
        <taxon>Pseudomonadati</taxon>
        <taxon>Planctomycetota</taxon>
        <taxon>Planctomycetia</taxon>
        <taxon>Isosphaerales</taxon>
        <taxon>Isosphaeraceae</taxon>
        <taxon>Paludisphaera</taxon>
    </lineage>
</organism>
<feature type="compositionally biased region" description="Low complexity" evidence="2">
    <location>
        <begin position="365"/>
        <end position="380"/>
    </location>
</feature>
<dbReference type="InterPro" id="IPR015510">
    <property type="entry name" value="PGRP"/>
</dbReference>
<feature type="region of interest" description="Disordered" evidence="2">
    <location>
        <begin position="71"/>
        <end position="190"/>
    </location>
</feature>
<dbReference type="SMART" id="SM00701">
    <property type="entry name" value="PGRP"/>
    <property type="match status" value="1"/>
</dbReference>
<proteinExistence type="inferred from homology"/>
<feature type="chain" id="PRO_5047295309" evidence="3">
    <location>
        <begin position="29"/>
        <end position="405"/>
    </location>
</feature>
<feature type="domain" description="Peptidoglycan recognition protein family" evidence="5">
    <location>
        <begin position="200"/>
        <end position="339"/>
    </location>
</feature>
<dbReference type="EMBL" id="JARRAG010000002">
    <property type="protein sequence ID" value="MDG3006318.1"/>
    <property type="molecule type" value="Genomic_DNA"/>
</dbReference>
<dbReference type="SMART" id="SM00644">
    <property type="entry name" value="Ami_2"/>
    <property type="match status" value="1"/>
</dbReference>
<gene>
    <name evidence="6" type="ORF">PZE19_21315</name>
</gene>
<keyword evidence="7" id="KW-1185">Reference proteome</keyword>
<evidence type="ECO:0000313" key="7">
    <source>
        <dbReference type="Proteomes" id="UP001216907"/>
    </source>
</evidence>
<reference evidence="6 7" key="1">
    <citation type="submission" date="2023-03" db="EMBL/GenBank/DDBJ databases">
        <title>Paludisphaera mucosa sp. nov. a novel planctomycete from northern fen.</title>
        <authorList>
            <person name="Ivanova A."/>
        </authorList>
    </citation>
    <scope>NUCLEOTIDE SEQUENCE [LARGE SCALE GENOMIC DNA]</scope>
    <source>
        <strain evidence="6 7">Pla2</strain>
    </source>
</reference>
<name>A0ABT6FFH3_9BACT</name>
<evidence type="ECO:0000259" key="4">
    <source>
        <dbReference type="SMART" id="SM00644"/>
    </source>
</evidence>
<feature type="compositionally biased region" description="Pro residues" evidence="2">
    <location>
        <begin position="395"/>
        <end position="405"/>
    </location>
</feature>